<evidence type="ECO:0000313" key="1">
    <source>
        <dbReference type="EMBL" id="OHA02272.1"/>
    </source>
</evidence>
<dbReference type="Proteomes" id="UP000178710">
    <property type="component" value="Unassembled WGS sequence"/>
</dbReference>
<accession>A0A1G2KUG3</accession>
<proteinExistence type="predicted"/>
<reference evidence="1 2" key="1">
    <citation type="journal article" date="2016" name="Nat. Commun.">
        <title>Thousands of microbial genomes shed light on interconnected biogeochemical processes in an aquifer system.</title>
        <authorList>
            <person name="Anantharaman K."/>
            <person name="Brown C.T."/>
            <person name="Hug L.A."/>
            <person name="Sharon I."/>
            <person name="Castelle C.J."/>
            <person name="Probst A.J."/>
            <person name="Thomas B.C."/>
            <person name="Singh A."/>
            <person name="Wilkins M.J."/>
            <person name="Karaoz U."/>
            <person name="Brodie E.L."/>
            <person name="Williams K.H."/>
            <person name="Hubbard S.S."/>
            <person name="Banfield J.F."/>
        </authorList>
    </citation>
    <scope>NUCLEOTIDE SEQUENCE [LARGE SCALE GENOMIC DNA]</scope>
</reference>
<gene>
    <name evidence="1" type="ORF">A3C12_00745</name>
</gene>
<organism evidence="1 2">
    <name type="scientific">Candidatus Sungbacteria bacterium RIFCSPHIGHO2_02_FULL_49_20</name>
    <dbReference type="NCBI Taxonomy" id="1802272"/>
    <lineage>
        <taxon>Bacteria</taxon>
        <taxon>Candidatus Sungiibacteriota</taxon>
    </lineage>
</organism>
<name>A0A1G2KUG3_9BACT</name>
<sequence length="70" mass="8414">MTTITIPKKEYESLRQYHSAYIKIVEEIAKAERAYPYDYKYISRLARKAKKEKWVEAKSVDEALAKMKRR</sequence>
<dbReference type="AlphaFoldDB" id="A0A1G2KUG3"/>
<dbReference type="EMBL" id="MHQK01000005">
    <property type="protein sequence ID" value="OHA02272.1"/>
    <property type="molecule type" value="Genomic_DNA"/>
</dbReference>
<evidence type="ECO:0000313" key="2">
    <source>
        <dbReference type="Proteomes" id="UP000178710"/>
    </source>
</evidence>
<comment type="caution">
    <text evidence="1">The sequence shown here is derived from an EMBL/GenBank/DDBJ whole genome shotgun (WGS) entry which is preliminary data.</text>
</comment>
<protein>
    <submittedName>
        <fullName evidence="1">Uncharacterized protein</fullName>
    </submittedName>
</protein>